<protein>
    <submittedName>
        <fullName evidence="3">Diguanylate phosphodiesterase</fullName>
    </submittedName>
    <submittedName>
        <fullName evidence="4">HDOD domain-containing protein</fullName>
    </submittedName>
</protein>
<dbReference type="SUPFAM" id="SSF109604">
    <property type="entry name" value="HD-domain/PDEase-like"/>
    <property type="match status" value="1"/>
</dbReference>
<dbReference type="SUPFAM" id="SSF141868">
    <property type="entry name" value="EAL domain-like"/>
    <property type="match status" value="1"/>
</dbReference>
<gene>
    <name evidence="3" type="ORF">CP523_11915</name>
    <name evidence="4" type="ORF">NH397_04290</name>
</gene>
<proteinExistence type="predicted"/>
<evidence type="ECO:0000313" key="4">
    <source>
        <dbReference type="EMBL" id="USS01660.1"/>
    </source>
</evidence>
<evidence type="ECO:0000259" key="1">
    <source>
        <dbReference type="PROSITE" id="PS50883"/>
    </source>
</evidence>
<accession>A0A9N7JM31</accession>
<evidence type="ECO:0000259" key="2">
    <source>
        <dbReference type="PROSITE" id="PS51833"/>
    </source>
</evidence>
<dbReference type="SMART" id="SM00052">
    <property type="entry name" value="EAL"/>
    <property type="match status" value="1"/>
</dbReference>
<sequence>MDIFIARQAIYNKNEKVVAYELLYRSSLDNKFDSSVKPEEATYKVIQNISSFGLDKLTNNKMALVNFPEEVINSNMATLLPKEKVIIEVLENVKPTKEVIDNLRFLKRKGYYVALDDVSNLNQVMKFINIVDIIKVDFKLSTKEERKEIANFFMKNNFKLYNIKLLAEKIESKADFKEAIELNFKYFQGFYFSTPSVIIGEDIAVRNITIFNVLIELLKEEFDLSRIESIIISDVALSYKFLRFINSAYFSFVQEIDSIRQGIMLIGMEELRKWLSIVSVVEMRLSKSEEYANNTVIRAKFCEEVMAKINYKEKGNAFMVGLFSDLHVMMRKDIQSVVDELPVSFNVKEALLGKDNILRYILNLTLAYEELNTDLVYKISNRVGLNIDNLGQIYLNTIEWAKRINTY</sequence>
<dbReference type="KEGG" id="csep:CP523_11915"/>
<keyword evidence="6" id="KW-1185">Reference proteome</keyword>
<dbReference type="Pfam" id="PF00563">
    <property type="entry name" value="EAL"/>
    <property type="match status" value="1"/>
</dbReference>
<dbReference type="Gene3D" id="3.20.20.450">
    <property type="entry name" value="EAL domain"/>
    <property type="match status" value="1"/>
</dbReference>
<dbReference type="Pfam" id="PF08668">
    <property type="entry name" value="HDOD"/>
    <property type="match status" value="1"/>
</dbReference>
<dbReference type="PROSITE" id="PS51833">
    <property type="entry name" value="HDOD"/>
    <property type="match status" value="1"/>
</dbReference>
<organism evidence="3 5">
    <name type="scientific">Clostridium septicum</name>
    <dbReference type="NCBI Taxonomy" id="1504"/>
    <lineage>
        <taxon>Bacteria</taxon>
        <taxon>Bacillati</taxon>
        <taxon>Bacillota</taxon>
        <taxon>Clostridia</taxon>
        <taxon>Eubacteriales</taxon>
        <taxon>Clostridiaceae</taxon>
        <taxon>Clostridium</taxon>
    </lineage>
</organism>
<feature type="domain" description="HDOD" evidence="2">
    <location>
        <begin position="203"/>
        <end position="389"/>
    </location>
</feature>
<dbReference type="InterPro" id="IPR035919">
    <property type="entry name" value="EAL_sf"/>
</dbReference>
<dbReference type="PROSITE" id="PS50883">
    <property type="entry name" value="EAL"/>
    <property type="match status" value="1"/>
</dbReference>
<evidence type="ECO:0000313" key="3">
    <source>
        <dbReference type="EMBL" id="AYE35063.1"/>
    </source>
</evidence>
<name>A0A9N7JM31_CLOSE</name>
<feature type="domain" description="EAL" evidence="1">
    <location>
        <begin position="1"/>
        <end position="209"/>
    </location>
</feature>
<dbReference type="InterPro" id="IPR014408">
    <property type="entry name" value="dGMP_Pdiesterase_EAL/HD-GYP"/>
</dbReference>
<dbReference type="InterPro" id="IPR013976">
    <property type="entry name" value="HDOD"/>
</dbReference>
<dbReference type="RefSeq" id="WP_066673451.1">
    <property type="nucleotide sequence ID" value="NZ_CABMIZ010000001.1"/>
</dbReference>
<reference evidence="4" key="2">
    <citation type="submission" date="2022-06" db="EMBL/GenBank/DDBJ databases">
        <authorList>
            <person name="Holder M.E."/>
            <person name="Ajami N.J."/>
            <person name="Petrosino J.F."/>
        </authorList>
    </citation>
    <scope>NUCLEOTIDE SEQUENCE</scope>
    <source>
        <strain evidence="4">RMA 8861</strain>
    </source>
</reference>
<dbReference type="OrthoDB" id="9804751at2"/>
<dbReference type="EMBL" id="CP023671">
    <property type="protein sequence ID" value="AYE35063.1"/>
    <property type="molecule type" value="Genomic_DNA"/>
</dbReference>
<evidence type="ECO:0000313" key="5">
    <source>
        <dbReference type="Proteomes" id="UP000280586"/>
    </source>
</evidence>
<dbReference type="PANTHER" id="PTHR33525">
    <property type="match status" value="1"/>
</dbReference>
<dbReference type="Proteomes" id="UP001055437">
    <property type="component" value="Chromosome"/>
</dbReference>
<evidence type="ECO:0000313" key="6">
    <source>
        <dbReference type="Proteomes" id="UP001055437"/>
    </source>
</evidence>
<dbReference type="InterPro" id="IPR052340">
    <property type="entry name" value="RNase_Y/CdgJ"/>
</dbReference>
<dbReference type="Proteomes" id="UP000280586">
    <property type="component" value="Chromosome"/>
</dbReference>
<dbReference type="PIRSF" id="PIRSF003180">
    <property type="entry name" value="DiGMPpdiest_YuxH"/>
    <property type="match status" value="1"/>
</dbReference>
<dbReference type="Gene3D" id="1.10.3210.10">
    <property type="entry name" value="Hypothetical protein af1432"/>
    <property type="match status" value="1"/>
</dbReference>
<reference evidence="3 5" key="1">
    <citation type="submission" date="2017-09" db="EMBL/GenBank/DDBJ databases">
        <authorList>
            <person name="Thomas P."/>
            <person name="Seyboldt C."/>
        </authorList>
    </citation>
    <scope>NUCLEOTIDE SEQUENCE [LARGE SCALE GENOMIC DNA]</scope>
    <source>
        <strain evidence="3 5">DSM 7534</strain>
    </source>
</reference>
<dbReference type="EMBL" id="CP099799">
    <property type="protein sequence ID" value="USS01660.1"/>
    <property type="molecule type" value="Genomic_DNA"/>
</dbReference>
<dbReference type="AlphaFoldDB" id="A0A9N7JM31"/>
<dbReference type="InterPro" id="IPR001633">
    <property type="entry name" value="EAL_dom"/>
</dbReference>
<dbReference type="PANTHER" id="PTHR33525:SF4">
    <property type="entry name" value="CYCLIC DI-GMP PHOSPHODIESTERASE CDGJ"/>
    <property type="match status" value="1"/>
</dbReference>
<dbReference type="GeneID" id="303561391"/>